<evidence type="ECO:0000313" key="1">
    <source>
        <dbReference type="EMBL" id="EEA85145.1"/>
    </source>
</evidence>
<sequence>MTERNYDTVLKEIEKFVKEREEIIKSAGDWIDRYIADRTLPMELKDKCADWQQELIDMLEAQILEAKDYYMCVKEKIEEMQ</sequence>
<reference evidence="1 2" key="1">
    <citation type="submission" date="2008-09" db="EMBL/GenBank/DDBJ databases">
        <authorList>
            <person name="Fulton L."/>
            <person name="Clifton S."/>
            <person name="Fulton B."/>
            <person name="Xu J."/>
            <person name="Minx P."/>
            <person name="Pepin K.H."/>
            <person name="Johnson M."/>
            <person name="Thiruvilangam P."/>
            <person name="Bhonagiri V."/>
            <person name="Nash W.E."/>
            <person name="Mardis E.R."/>
            <person name="Wilson R.K."/>
        </authorList>
    </citation>
    <scope>NUCLEOTIDE SEQUENCE [LARGE SCALE GENOMIC DNA]</scope>
    <source>
        <strain evidence="1 2">DSM 13275</strain>
    </source>
</reference>
<dbReference type="EMBL" id="ABWP01000050">
    <property type="protein sequence ID" value="EEA85145.1"/>
    <property type="molecule type" value="Genomic_DNA"/>
</dbReference>
<accession>B6FZ82</accession>
<dbReference type="Proteomes" id="UP000003178">
    <property type="component" value="Unassembled WGS sequence"/>
</dbReference>
<name>B6FZ82_PEPHT</name>
<dbReference type="RefSeq" id="WP_006440104.1">
    <property type="nucleotide sequence ID" value="NZ_DS995356.1"/>
</dbReference>
<dbReference type="OrthoDB" id="1755189at2"/>
<dbReference type="AlphaFoldDB" id="B6FZ82"/>
<evidence type="ECO:0000313" key="2">
    <source>
        <dbReference type="Proteomes" id="UP000003178"/>
    </source>
</evidence>
<protein>
    <submittedName>
        <fullName evidence="1">Uncharacterized protein</fullName>
    </submittedName>
</protein>
<comment type="caution">
    <text evidence="1">The sequence shown here is derived from an EMBL/GenBank/DDBJ whole genome shotgun (WGS) entry which is preliminary data.</text>
</comment>
<dbReference type="HOGENOM" id="CLU_2567803_0_0_9"/>
<organism evidence="1 2">
    <name type="scientific">Peptacetobacter hiranonis (strain DSM 13275 / JCM 10541 / KCTC 15199 / TO-931)</name>
    <name type="common">Clostridium hiranonis</name>
    <dbReference type="NCBI Taxonomy" id="500633"/>
    <lineage>
        <taxon>Bacteria</taxon>
        <taxon>Bacillati</taxon>
        <taxon>Bacillota</taxon>
        <taxon>Clostridia</taxon>
        <taxon>Peptostreptococcales</taxon>
        <taxon>Peptostreptococcaceae</taxon>
        <taxon>Peptacetobacter</taxon>
    </lineage>
</organism>
<gene>
    <name evidence="1" type="ORF">CLOHIR_01186</name>
</gene>
<reference evidence="1 2" key="2">
    <citation type="submission" date="2008-10" db="EMBL/GenBank/DDBJ databases">
        <title>Draft genome sequence of Clostridium hiranonis (DSM 13275).</title>
        <authorList>
            <person name="Sudarsanam P."/>
            <person name="Ley R."/>
            <person name="Guruge J."/>
            <person name="Turnbaugh P.J."/>
            <person name="Mahowald M."/>
            <person name="Liep D."/>
            <person name="Gordon J."/>
        </authorList>
    </citation>
    <scope>NUCLEOTIDE SEQUENCE [LARGE SCALE GENOMIC DNA]</scope>
    <source>
        <strain evidence="1 2">DSM 13275</strain>
    </source>
</reference>
<proteinExistence type="predicted"/>
<keyword evidence="2" id="KW-1185">Reference proteome</keyword>